<feature type="signal peptide" evidence="2">
    <location>
        <begin position="1"/>
        <end position="22"/>
    </location>
</feature>
<evidence type="ECO:0000256" key="1">
    <source>
        <dbReference type="SAM" id="Coils"/>
    </source>
</evidence>
<feature type="coiled-coil region" evidence="1">
    <location>
        <begin position="115"/>
        <end position="172"/>
    </location>
</feature>
<organism evidence="3 4">
    <name type="scientific">Paenibacillus athensensis</name>
    <dbReference type="NCBI Taxonomy" id="1967502"/>
    <lineage>
        <taxon>Bacteria</taxon>
        <taxon>Bacillati</taxon>
        <taxon>Bacillota</taxon>
        <taxon>Bacilli</taxon>
        <taxon>Bacillales</taxon>
        <taxon>Paenibacillaceae</taxon>
        <taxon>Paenibacillus</taxon>
    </lineage>
</organism>
<protein>
    <recommendedName>
        <fullName evidence="5">Copper amine oxidase-like N-terminal domain-containing protein</fullName>
    </recommendedName>
</protein>
<dbReference type="Gene3D" id="1.20.1170.10">
    <property type="match status" value="1"/>
</dbReference>
<feature type="chain" id="PRO_5021206001" description="Copper amine oxidase-like N-terminal domain-containing protein" evidence="2">
    <location>
        <begin position="23"/>
        <end position="178"/>
    </location>
</feature>
<keyword evidence="4" id="KW-1185">Reference proteome</keyword>
<evidence type="ECO:0000256" key="2">
    <source>
        <dbReference type="SAM" id="SignalP"/>
    </source>
</evidence>
<dbReference type="RefSeq" id="WP_134757427.1">
    <property type="nucleotide sequence ID" value="NZ_MYFO02000017.1"/>
</dbReference>
<proteinExistence type="predicted"/>
<dbReference type="EMBL" id="MYFO01000057">
    <property type="protein sequence ID" value="TFE83109.1"/>
    <property type="molecule type" value="Genomic_DNA"/>
</dbReference>
<evidence type="ECO:0008006" key="5">
    <source>
        <dbReference type="Google" id="ProtNLM"/>
    </source>
</evidence>
<dbReference type="Proteomes" id="UP000298246">
    <property type="component" value="Unassembled WGS sequence"/>
</dbReference>
<accession>A0A4Y8PRC4</accession>
<comment type="caution">
    <text evidence="3">The sequence shown here is derived from an EMBL/GenBank/DDBJ whole genome shotgun (WGS) entry which is preliminary data.</text>
</comment>
<dbReference type="OrthoDB" id="2625533at2"/>
<evidence type="ECO:0000313" key="3">
    <source>
        <dbReference type="EMBL" id="TFE83109.1"/>
    </source>
</evidence>
<name>A0A4Y8PRC4_9BACL</name>
<dbReference type="AlphaFoldDB" id="A0A4Y8PRC4"/>
<gene>
    <name evidence="3" type="ORF">B5M42_23690</name>
</gene>
<sequence length="178" mass="19809">MRKYVIGAAVGFVLSLSLTAHAEVEQVMNAVVQGLFPVKVDGVRVGDAIVVNDKTYLPVRSFGEAVGYEVTFTDAREVVMTRKAATPDPDAARQAELMVQIGKLESDIQSKQAGIQNMKQSIENFTFEMDRATDDTLKFQFGAQITQYQARIQEWQNVIIELQKQVDALRQQLPQGKS</sequence>
<dbReference type="SUPFAM" id="SSF58100">
    <property type="entry name" value="Bacterial hemolysins"/>
    <property type="match status" value="1"/>
</dbReference>
<keyword evidence="1" id="KW-0175">Coiled coil</keyword>
<reference evidence="3 4" key="1">
    <citation type="submission" date="2017-03" db="EMBL/GenBank/DDBJ databases">
        <title>Isolation of Levoglucosan Utilizing Bacteria.</title>
        <authorList>
            <person name="Arya A.S."/>
        </authorList>
    </citation>
    <scope>NUCLEOTIDE SEQUENCE [LARGE SCALE GENOMIC DNA]</scope>
    <source>
        <strain evidence="3 4">MEC069</strain>
    </source>
</reference>
<evidence type="ECO:0000313" key="4">
    <source>
        <dbReference type="Proteomes" id="UP000298246"/>
    </source>
</evidence>
<keyword evidence="2" id="KW-0732">Signal</keyword>